<gene>
    <name evidence="1" type="ORF">DPMN_035109</name>
</gene>
<dbReference type="AlphaFoldDB" id="A0A9D4M8U3"/>
<dbReference type="Proteomes" id="UP000828390">
    <property type="component" value="Unassembled WGS sequence"/>
</dbReference>
<organism evidence="1 2">
    <name type="scientific">Dreissena polymorpha</name>
    <name type="common">Zebra mussel</name>
    <name type="synonym">Mytilus polymorpha</name>
    <dbReference type="NCBI Taxonomy" id="45954"/>
    <lineage>
        <taxon>Eukaryota</taxon>
        <taxon>Metazoa</taxon>
        <taxon>Spiralia</taxon>
        <taxon>Lophotrochozoa</taxon>
        <taxon>Mollusca</taxon>
        <taxon>Bivalvia</taxon>
        <taxon>Autobranchia</taxon>
        <taxon>Heteroconchia</taxon>
        <taxon>Euheterodonta</taxon>
        <taxon>Imparidentia</taxon>
        <taxon>Neoheterodontei</taxon>
        <taxon>Myida</taxon>
        <taxon>Dreissenoidea</taxon>
        <taxon>Dreissenidae</taxon>
        <taxon>Dreissena</taxon>
    </lineage>
</organism>
<sequence length="167" mass="19173">MASRNTKNSLASIRFPRQKHWRAFCHKQLCRSSLIKLLGAVGDLFLHPRVSQKCPPYGLKVNAVERLLIVDEVDIQRRIPLQRFFQNDAHGCVLTRSRSLLPDAGLLFTKIRIYCIFHSLQQDAIKTSFQRYSSADVAGTEVTFLEELDEVSFFPLFLVFLLFPVSC</sequence>
<accession>A0A9D4M8U3</accession>
<dbReference type="EMBL" id="JAIWYP010000002">
    <property type="protein sequence ID" value="KAH3871894.1"/>
    <property type="molecule type" value="Genomic_DNA"/>
</dbReference>
<protein>
    <submittedName>
        <fullName evidence="1">Uncharacterized protein</fullName>
    </submittedName>
</protein>
<comment type="caution">
    <text evidence="1">The sequence shown here is derived from an EMBL/GenBank/DDBJ whole genome shotgun (WGS) entry which is preliminary data.</text>
</comment>
<evidence type="ECO:0000313" key="1">
    <source>
        <dbReference type="EMBL" id="KAH3871894.1"/>
    </source>
</evidence>
<proteinExistence type="predicted"/>
<reference evidence="1" key="1">
    <citation type="journal article" date="2019" name="bioRxiv">
        <title>The Genome of the Zebra Mussel, Dreissena polymorpha: A Resource for Invasive Species Research.</title>
        <authorList>
            <person name="McCartney M.A."/>
            <person name="Auch B."/>
            <person name="Kono T."/>
            <person name="Mallez S."/>
            <person name="Zhang Y."/>
            <person name="Obille A."/>
            <person name="Becker A."/>
            <person name="Abrahante J.E."/>
            <person name="Garbe J."/>
            <person name="Badalamenti J.P."/>
            <person name="Herman A."/>
            <person name="Mangelson H."/>
            <person name="Liachko I."/>
            <person name="Sullivan S."/>
            <person name="Sone E.D."/>
            <person name="Koren S."/>
            <person name="Silverstein K.A.T."/>
            <person name="Beckman K.B."/>
            <person name="Gohl D.M."/>
        </authorList>
    </citation>
    <scope>NUCLEOTIDE SEQUENCE</scope>
    <source>
        <strain evidence="1">Duluth1</strain>
        <tissue evidence="1">Whole animal</tissue>
    </source>
</reference>
<reference evidence="1" key="2">
    <citation type="submission" date="2020-11" db="EMBL/GenBank/DDBJ databases">
        <authorList>
            <person name="McCartney M.A."/>
            <person name="Auch B."/>
            <person name="Kono T."/>
            <person name="Mallez S."/>
            <person name="Becker A."/>
            <person name="Gohl D.M."/>
            <person name="Silverstein K.A.T."/>
            <person name="Koren S."/>
            <person name="Bechman K.B."/>
            <person name="Herman A."/>
            <person name="Abrahante J.E."/>
            <person name="Garbe J."/>
        </authorList>
    </citation>
    <scope>NUCLEOTIDE SEQUENCE</scope>
    <source>
        <strain evidence="1">Duluth1</strain>
        <tissue evidence="1">Whole animal</tissue>
    </source>
</reference>
<keyword evidence="2" id="KW-1185">Reference proteome</keyword>
<evidence type="ECO:0000313" key="2">
    <source>
        <dbReference type="Proteomes" id="UP000828390"/>
    </source>
</evidence>
<name>A0A9D4M8U3_DREPO</name>